<feature type="compositionally biased region" description="Basic and acidic residues" evidence="1">
    <location>
        <begin position="549"/>
        <end position="563"/>
    </location>
</feature>
<proteinExistence type="predicted"/>
<feature type="domain" description="DUF222" evidence="2">
    <location>
        <begin position="162"/>
        <end position="441"/>
    </location>
</feature>
<dbReference type="EMBL" id="CP097218">
    <property type="protein sequence ID" value="UQN31028.1"/>
    <property type="molecule type" value="Genomic_DNA"/>
</dbReference>
<feature type="compositionally biased region" description="Pro residues" evidence="1">
    <location>
        <begin position="583"/>
        <end position="592"/>
    </location>
</feature>
<feature type="region of interest" description="Disordered" evidence="1">
    <location>
        <begin position="545"/>
        <end position="656"/>
    </location>
</feature>
<keyword evidence="3" id="KW-0378">Hydrolase</keyword>
<keyword evidence="3" id="KW-0255">Endonuclease</keyword>
<dbReference type="RefSeq" id="WP_249480411.1">
    <property type="nucleotide sequence ID" value="NZ_CP097218.1"/>
</dbReference>
<gene>
    <name evidence="3" type="ORF">M4486_07030</name>
</gene>
<accession>A0ABY4NC13</accession>
<evidence type="ECO:0000313" key="4">
    <source>
        <dbReference type="Proteomes" id="UP001055868"/>
    </source>
</evidence>
<name>A0ABY4NC13_9MICO</name>
<dbReference type="Pfam" id="PF02720">
    <property type="entry name" value="DUF222"/>
    <property type="match status" value="1"/>
</dbReference>
<dbReference type="CDD" id="cd00085">
    <property type="entry name" value="HNHc"/>
    <property type="match status" value="1"/>
</dbReference>
<evidence type="ECO:0000259" key="2">
    <source>
        <dbReference type="Pfam" id="PF02720"/>
    </source>
</evidence>
<keyword evidence="3" id="KW-0540">Nuclease</keyword>
<dbReference type="InterPro" id="IPR003615">
    <property type="entry name" value="HNH_nuc"/>
</dbReference>
<organism evidence="3 4">
    <name type="scientific">Brachybacterium kimchii</name>
    <dbReference type="NCBI Taxonomy" id="2942909"/>
    <lineage>
        <taxon>Bacteria</taxon>
        <taxon>Bacillati</taxon>
        <taxon>Actinomycetota</taxon>
        <taxon>Actinomycetes</taxon>
        <taxon>Micrococcales</taxon>
        <taxon>Dermabacteraceae</taxon>
        <taxon>Brachybacterium</taxon>
    </lineage>
</organism>
<sequence>MRPTNLAVAPVESVSRSRYVVWVGGMSGEGVGVVSAVEQPESQGRLDLPGEPAIESTFSILDDLEKMSERQREDMHVHTPRFVAAPPEGVKPLFFVKESKKPVCRDVVARRVKARPDAELTAQVRALWDEGVDESYELSRRFVALAPFWAGREDMDADPYEVEQQDLMVAVAMRCTRGQAAKAITDAHRAVDLLPRCTQALEAGEFPAEWFRTLLRRTADFTPAEMVLVDVTVASWCLAIMPRVFTKCLDLLVTKIQQRHPKEPEEVSATRRRMVLDPGTLDGVASLRIIGPAPEIKALAGKFDQAARAIQNAQRHALMEGTEIPLDPDRRVENEGMPLSLNLIRYHLAHAAQLDTGGITVPEARFRLNVLVPFLTLAGGDDAPGVLEDGTPIPAQMAREIAGKSEEWFRVLTDPSSGEFLPRPADKYRPTGAMLEHLRLRGQSCGVPGCERAASVASEADHIVEYNHADPVCGGRTAVENLHFLCWFHHAMKTAGKLDPVRVEADESPAGTAGTVWEMHERFRVFREDDTDLLTPQAVAQLDAVWDSTQRRQDDYEQQRDAEDGTSAEAPTPDPSRLDSPWPIRPGPPDPWPRVNMDHAGASDLEEVPVEKPVRRRYQPLPTFHYDGDIPISATTRRPRKRQDPPPKFDPGPPPF</sequence>
<protein>
    <submittedName>
        <fullName evidence="3">HNH endonuclease</fullName>
    </submittedName>
</protein>
<evidence type="ECO:0000313" key="3">
    <source>
        <dbReference type="EMBL" id="UQN31028.1"/>
    </source>
</evidence>
<evidence type="ECO:0000256" key="1">
    <source>
        <dbReference type="SAM" id="MobiDB-lite"/>
    </source>
</evidence>
<keyword evidence="4" id="KW-1185">Reference proteome</keyword>
<reference evidence="3" key="1">
    <citation type="submission" date="2022-05" db="EMBL/GenBank/DDBJ databases">
        <title>Genomic analysis of Brachybacterium sp. CBA3104.</title>
        <authorList>
            <person name="Roh S.W."/>
            <person name="Kim Y.B."/>
            <person name="Kim Y."/>
        </authorList>
    </citation>
    <scope>NUCLEOTIDE SEQUENCE</scope>
    <source>
        <strain evidence="3">CBA3104</strain>
    </source>
</reference>
<dbReference type="InterPro" id="IPR003870">
    <property type="entry name" value="DUF222"/>
</dbReference>
<dbReference type="GO" id="GO:0004519">
    <property type="term" value="F:endonuclease activity"/>
    <property type="evidence" value="ECO:0007669"/>
    <property type="project" value="UniProtKB-KW"/>
</dbReference>
<dbReference type="Proteomes" id="UP001055868">
    <property type="component" value="Chromosome"/>
</dbReference>